<feature type="transmembrane region" description="Helical" evidence="1">
    <location>
        <begin position="197"/>
        <end position="219"/>
    </location>
</feature>
<keyword evidence="3" id="KW-1185">Reference proteome</keyword>
<gene>
    <name evidence="2" type="ORF">C8D97_11392</name>
</gene>
<feature type="transmembrane region" description="Helical" evidence="1">
    <location>
        <begin position="101"/>
        <end position="128"/>
    </location>
</feature>
<dbReference type="InterPro" id="IPR021296">
    <property type="entry name" value="DUF2868"/>
</dbReference>
<accession>A0A316FWH3</accession>
<keyword evidence="1" id="KW-1133">Transmembrane helix</keyword>
<evidence type="ECO:0000256" key="1">
    <source>
        <dbReference type="SAM" id="Phobius"/>
    </source>
</evidence>
<feature type="transmembrane region" description="Helical" evidence="1">
    <location>
        <begin position="12"/>
        <end position="32"/>
    </location>
</feature>
<proteinExistence type="predicted"/>
<dbReference type="AlphaFoldDB" id="A0A316FWH3"/>
<name>A0A316FWH3_9GAMM</name>
<organism evidence="2 3">
    <name type="scientific">Pleionea mediterranea</name>
    <dbReference type="NCBI Taxonomy" id="523701"/>
    <lineage>
        <taxon>Bacteria</taxon>
        <taxon>Pseudomonadati</taxon>
        <taxon>Pseudomonadota</taxon>
        <taxon>Gammaproteobacteria</taxon>
        <taxon>Oceanospirillales</taxon>
        <taxon>Pleioneaceae</taxon>
        <taxon>Pleionea</taxon>
    </lineage>
</organism>
<protein>
    <submittedName>
        <fullName evidence="2">Uncharacterized protein DUF2868</fullName>
    </submittedName>
</protein>
<evidence type="ECO:0000313" key="2">
    <source>
        <dbReference type="EMBL" id="PWK46407.1"/>
    </source>
</evidence>
<reference evidence="2 3" key="1">
    <citation type="submission" date="2018-05" db="EMBL/GenBank/DDBJ databases">
        <title>Genomic Encyclopedia of Type Strains, Phase IV (KMG-IV): sequencing the most valuable type-strain genomes for metagenomic binning, comparative biology and taxonomic classification.</title>
        <authorList>
            <person name="Goeker M."/>
        </authorList>
    </citation>
    <scope>NUCLEOTIDE SEQUENCE [LARGE SCALE GENOMIC DNA]</scope>
    <source>
        <strain evidence="2 3">DSM 25350</strain>
    </source>
</reference>
<comment type="caution">
    <text evidence="2">The sequence shown here is derived from an EMBL/GenBank/DDBJ whole genome shotgun (WGS) entry which is preliminary data.</text>
</comment>
<evidence type="ECO:0000313" key="3">
    <source>
        <dbReference type="Proteomes" id="UP000245790"/>
    </source>
</evidence>
<dbReference type="EMBL" id="QGGU01000013">
    <property type="protein sequence ID" value="PWK46407.1"/>
    <property type="molecule type" value="Genomic_DNA"/>
</dbReference>
<dbReference type="RefSeq" id="WP_170115282.1">
    <property type="nucleotide sequence ID" value="NZ_QGGU01000013.1"/>
</dbReference>
<dbReference type="Proteomes" id="UP000245790">
    <property type="component" value="Unassembled WGS sequence"/>
</dbReference>
<dbReference type="Pfam" id="PF11067">
    <property type="entry name" value="DUF2868"/>
    <property type="match status" value="1"/>
</dbReference>
<feature type="transmembrane region" description="Helical" evidence="1">
    <location>
        <begin position="44"/>
        <end position="65"/>
    </location>
</feature>
<keyword evidence="1" id="KW-0812">Transmembrane</keyword>
<sequence>MQSSQPQPIYKLSWPILFTGLALGFLLSFAALSGDEQGRVNVLYLLLVFVFIPLLSIVISIGSLITGKGINLARLTSKLPILSASQSRVLHQLQQKRLDKLWLFMQSQAAALAYAVASMLTFVLLLLVTDINFVWRSTLLDASDLLPMLNTIASPWWFWQAAQPDLALLQATQDSRLTQLTQGALTSDPNTLAFANWWPFVFATLLVYSFFARGVLFLVTRFWLSRQSQQDIQTQLDQQWQQHQRRQPSSPTLSDITHTLPSHLAITNWAGLSDPIKQQLPSQCRQSSELFAGPLASDEQQHQAEQHSGEQLVLVKAWEPPMAELEDYLKTGQGYLLPVNYRQHQLLPPETQHLNEWRRFAAGLNQWRLYLPEQWITTHD</sequence>
<keyword evidence="1" id="KW-0472">Membrane</keyword>